<protein>
    <submittedName>
        <fullName evidence="1">DNA-directed RNA polymerases IV and V subunit 2</fullName>
    </submittedName>
</protein>
<dbReference type="STRING" id="157652.A0A371FXK0"/>
<keyword evidence="1" id="KW-0240">DNA-directed RNA polymerase</keyword>
<dbReference type="OrthoDB" id="1720400at2759"/>
<dbReference type="GO" id="GO:0000428">
    <property type="term" value="C:DNA-directed RNA polymerase complex"/>
    <property type="evidence" value="ECO:0007669"/>
    <property type="project" value="UniProtKB-KW"/>
</dbReference>
<gene>
    <name evidence="1" type="primary">NRPD2</name>
    <name evidence="1" type="ORF">CR513_36184</name>
</gene>
<reference evidence="1" key="1">
    <citation type="submission" date="2018-05" db="EMBL/GenBank/DDBJ databases">
        <title>Draft genome of Mucuna pruriens seed.</title>
        <authorList>
            <person name="Nnadi N.E."/>
            <person name="Vos R."/>
            <person name="Hasami M.H."/>
            <person name="Devisetty U.K."/>
            <person name="Aguiy J.C."/>
        </authorList>
    </citation>
    <scope>NUCLEOTIDE SEQUENCE [LARGE SCALE GENOMIC DNA]</scope>
    <source>
        <strain evidence="1">JCA_2017</strain>
    </source>
</reference>
<sequence>MFRRRNKEVLGKEILKEGDREVIIGKLPVMVKSDLCWMKDAEKDDGEFDHGGIGSLKRKACFLAYRGKGLLLAYTGCRRCDNGDNLQNKKLKLASELLEHELKVHIAHARRQMSKAL</sequence>
<keyword evidence="2" id="KW-1185">Reference proteome</keyword>
<keyword evidence="1" id="KW-0804">Transcription</keyword>
<comment type="caution">
    <text evidence="1">The sequence shown here is derived from an EMBL/GenBank/DDBJ whole genome shotgun (WGS) entry which is preliminary data.</text>
</comment>
<name>A0A371FXK0_MUCPR</name>
<feature type="non-terminal residue" evidence="1">
    <location>
        <position position="1"/>
    </location>
</feature>
<dbReference type="SUPFAM" id="SSF64484">
    <property type="entry name" value="beta and beta-prime subunits of DNA dependent RNA-polymerase"/>
    <property type="match status" value="1"/>
</dbReference>
<evidence type="ECO:0000313" key="2">
    <source>
        <dbReference type="Proteomes" id="UP000257109"/>
    </source>
</evidence>
<dbReference type="EMBL" id="QJKJ01007504">
    <property type="protein sequence ID" value="RDX82940.1"/>
    <property type="molecule type" value="Genomic_DNA"/>
</dbReference>
<proteinExistence type="predicted"/>
<organism evidence="1 2">
    <name type="scientific">Mucuna pruriens</name>
    <name type="common">Velvet bean</name>
    <name type="synonym">Dolichos pruriens</name>
    <dbReference type="NCBI Taxonomy" id="157652"/>
    <lineage>
        <taxon>Eukaryota</taxon>
        <taxon>Viridiplantae</taxon>
        <taxon>Streptophyta</taxon>
        <taxon>Embryophyta</taxon>
        <taxon>Tracheophyta</taxon>
        <taxon>Spermatophyta</taxon>
        <taxon>Magnoliopsida</taxon>
        <taxon>eudicotyledons</taxon>
        <taxon>Gunneridae</taxon>
        <taxon>Pentapetalae</taxon>
        <taxon>rosids</taxon>
        <taxon>fabids</taxon>
        <taxon>Fabales</taxon>
        <taxon>Fabaceae</taxon>
        <taxon>Papilionoideae</taxon>
        <taxon>50 kb inversion clade</taxon>
        <taxon>NPAAA clade</taxon>
        <taxon>indigoferoid/millettioid clade</taxon>
        <taxon>Phaseoleae</taxon>
        <taxon>Mucuna</taxon>
    </lineage>
</organism>
<dbReference type="AlphaFoldDB" id="A0A371FXK0"/>
<accession>A0A371FXK0</accession>
<dbReference type="Proteomes" id="UP000257109">
    <property type="component" value="Unassembled WGS sequence"/>
</dbReference>
<evidence type="ECO:0000313" key="1">
    <source>
        <dbReference type="EMBL" id="RDX82940.1"/>
    </source>
</evidence>
<dbReference type="Gene3D" id="3.90.1100.10">
    <property type="match status" value="1"/>
</dbReference>